<keyword evidence="2" id="KW-0227">DNA damage</keyword>
<evidence type="ECO:0000256" key="4">
    <source>
        <dbReference type="ARBA" id="ARBA00023016"/>
    </source>
</evidence>
<dbReference type="GO" id="GO:0006281">
    <property type="term" value="P:DNA repair"/>
    <property type="evidence" value="ECO:0007669"/>
    <property type="project" value="UniProtKB-KW"/>
</dbReference>
<evidence type="ECO:0000256" key="5">
    <source>
        <dbReference type="ARBA" id="ARBA00023204"/>
    </source>
</evidence>
<accession>A0A849AUK2</accession>
<dbReference type="EMBL" id="JABENB010000002">
    <property type="protein sequence ID" value="NNG40382.1"/>
    <property type="molecule type" value="Genomic_DNA"/>
</dbReference>
<feature type="domain" description="DJ-1/PfpI" evidence="6">
    <location>
        <begin position="72"/>
        <end position="199"/>
    </location>
</feature>
<dbReference type="AlphaFoldDB" id="A0A849AUK2"/>
<dbReference type="EC" id="3.5.1.124" evidence="7"/>
<dbReference type="InterPro" id="IPR017283">
    <property type="entry name" value="HchA"/>
</dbReference>
<evidence type="ECO:0000256" key="2">
    <source>
        <dbReference type="ARBA" id="ARBA00022763"/>
    </source>
</evidence>
<name>A0A849AUK2_9MICO</name>
<proteinExistence type="predicted"/>
<dbReference type="InterPro" id="IPR002818">
    <property type="entry name" value="DJ-1/PfpI"/>
</dbReference>
<keyword evidence="8" id="KW-1185">Reference proteome</keyword>
<evidence type="ECO:0000313" key="8">
    <source>
        <dbReference type="Proteomes" id="UP000557772"/>
    </source>
</evidence>
<evidence type="ECO:0000313" key="7">
    <source>
        <dbReference type="EMBL" id="NNG40382.1"/>
    </source>
</evidence>
<gene>
    <name evidence="7" type="primary">hchA</name>
    <name evidence="7" type="ORF">HJ588_14015</name>
</gene>
<dbReference type="PANTHER" id="PTHR48094:SF20">
    <property type="entry name" value="PROTEIN_NUCLEIC ACID DEGLYCASE 1"/>
    <property type="match status" value="1"/>
</dbReference>
<organism evidence="7 8">
    <name type="scientific">Flexivirga aerilata</name>
    <dbReference type="NCBI Taxonomy" id="1656889"/>
    <lineage>
        <taxon>Bacteria</taxon>
        <taxon>Bacillati</taxon>
        <taxon>Actinomycetota</taxon>
        <taxon>Actinomycetes</taxon>
        <taxon>Micrococcales</taxon>
        <taxon>Dermacoccaceae</taxon>
        <taxon>Flexivirga</taxon>
    </lineage>
</organism>
<dbReference type="Proteomes" id="UP000557772">
    <property type="component" value="Unassembled WGS sequence"/>
</dbReference>
<evidence type="ECO:0000256" key="1">
    <source>
        <dbReference type="ARBA" id="ARBA00022490"/>
    </source>
</evidence>
<dbReference type="PIRSF" id="PIRSF037798">
    <property type="entry name" value="Chaperone_HchA"/>
    <property type="match status" value="1"/>
</dbReference>
<comment type="caution">
    <text evidence="7">The sequence shown here is derived from an EMBL/GenBank/DDBJ whole genome shotgun (WGS) entry which is preliminary data.</text>
</comment>
<protein>
    <submittedName>
        <fullName evidence="7">Protein deglycase HchA</fullName>
        <ecNumber evidence="7">3.5.1.124</ecNumber>
    </submittedName>
</protein>
<dbReference type="SUPFAM" id="SSF52317">
    <property type="entry name" value="Class I glutamine amidotransferase-like"/>
    <property type="match status" value="1"/>
</dbReference>
<dbReference type="PANTHER" id="PTHR48094">
    <property type="entry name" value="PROTEIN/NUCLEIC ACID DEGLYCASE DJ-1-RELATED"/>
    <property type="match status" value="1"/>
</dbReference>
<keyword evidence="4" id="KW-0346">Stress response</keyword>
<dbReference type="NCBIfam" id="NF003168">
    <property type="entry name" value="PRK04155.1"/>
    <property type="match status" value="1"/>
</dbReference>
<dbReference type="InterPro" id="IPR050325">
    <property type="entry name" value="Prot/Nucl_acid_deglycase"/>
</dbReference>
<dbReference type="GO" id="GO:0036524">
    <property type="term" value="F:protein deglycase activity"/>
    <property type="evidence" value="ECO:0007669"/>
    <property type="project" value="UniProtKB-EC"/>
</dbReference>
<dbReference type="Gene3D" id="3.40.50.880">
    <property type="match status" value="1"/>
</dbReference>
<dbReference type="GO" id="GO:0019243">
    <property type="term" value="P:methylglyoxal catabolic process to D-lactate via S-lactoyl-glutathione"/>
    <property type="evidence" value="ECO:0007669"/>
    <property type="project" value="TreeGrafter"/>
</dbReference>
<dbReference type="InterPro" id="IPR029062">
    <property type="entry name" value="Class_I_gatase-like"/>
</dbReference>
<sequence length="285" mass="30744">MASKTPVPDRAEHNAFFPSDYSLGQYVPPRTDFDGAQHEQVSSGPRKILMIATDERYLPVEGDKFFSTGNHPVETLVPLMHLLGAGYEVDVATPSGNLAKLELWAMPAEDENVRAAYEQLLEKLQQPKDLAQVVRSELGPDSEYAAVFVPGGHGAMIDIPYSQAVGDALAWALDNDRWIISLCHGPAALLAARDNDGRSLFDGYSVCAFPDALDEGANVEIGYIPGKLKWLLAKRLEEAGVRVVNDDMSGMVHQDRKLLTGDSPLASNALGRLAVEAMAGDAGKG</sequence>
<dbReference type="GO" id="GO:0019172">
    <property type="term" value="F:glyoxalase III activity"/>
    <property type="evidence" value="ECO:0007669"/>
    <property type="project" value="TreeGrafter"/>
</dbReference>
<keyword evidence="1" id="KW-0963">Cytoplasm</keyword>
<dbReference type="GO" id="GO:0005737">
    <property type="term" value="C:cytoplasm"/>
    <property type="evidence" value="ECO:0007669"/>
    <property type="project" value="TreeGrafter"/>
</dbReference>
<reference evidence="7 8" key="1">
    <citation type="submission" date="2020-05" db="EMBL/GenBank/DDBJ databases">
        <title>Flexivirga sp. ID2601S isolated from air conditioner.</title>
        <authorList>
            <person name="Kim D.H."/>
        </authorList>
    </citation>
    <scope>NUCLEOTIDE SEQUENCE [LARGE SCALE GENOMIC DNA]</scope>
    <source>
        <strain evidence="7 8">ID2601S</strain>
    </source>
</reference>
<keyword evidence="3 7" id="KW-0378">Hydrolase</keyword>
<dbReference type="RefSeq" id="WP_171156594.1">
    <property type="nucleotide sequence ID" value="NZ_JABENB010000002.1"/>
</dbReference>
<dbReference type="Pfam" id="PF01965">
    <property type="entry name" value="DJ-1_PfpI"/>
    <property type="match status" value="1"/>
</dbReference>
<keyword evidence="5" id="KW-0234">DNA repair</keyword>
<evidence type="ECO:0000256" key="3">
    <source>
        <dbReference type="ARBA" id="ARBA00022801"/>
    </source>
</evidence>
<evidence type="ECO:0000259" key="6">
    <source>
        <dbReference type="Pfam" id="PF01965"/>
    </source>
</evidence>